<proteinExistence type="predicted"/>
<dbReference type="EMBL" id="JASDAP010000020">
    <property type="protein sequence ID" value="KAK1886883.1"/>
    <property type="molecule type" value="Genomic_DNA"/>
</dbReference>
<protein>
    <submittedName>
        <fullName evidence="1">Complement factor H</fullName>
    </submittedName>
</protein>
<evidence type="ECO:0000313" key="2">
    <source>
        <dbReference type="Proteomes" id="UP001228049"/>
    </source>
</evidence>
<keyword evidence="2" id="KW-1185">Reference proteome</keyword>
<organism evidence="1 2">
    <name type="scientific">Dissostichus eleginoides</name>
    <name type="common">Patagonian toothfish</name>
    <name type="synonym">Dissostichus amissus</name>
    <dbReference type="NCBI Taxonomy" id="100907"/>
    <lineage>
        <taxon>Eukaryota</taxon>
        <taxon>Metazoa</taxon>
        <taxon>Chordata</taxon>
        <taxon>Craniata</taxon>
        <taxon>Vertebrata</taxon>
        <taxon>Euteleostomi</taxon>
        <taxon>Actinopterygii</taxon>
        <taxon>Neopterygii</taxon>
        <taxon>Teleostei</taxon>
        <taxon>Neoteleostei</taxon>
        <taxon>Acanthomorphata</taxon>
        <taxon>Eupercaria</taxon>
        <taxon>Perciformes</taxon>
        <taxon>Notothenioidei</taxon>
        <taxon>Nototheniidae</taxon>
        <taxon>Dissostichus</taxon>
    </lineage>
</organism>
<reference evidence="1" key="1">
    <citation type="submission" date="2023-04" db="EMBL/GenBank/DDBJ databases">
        <title>Chromosome-level genome of Chaenocephalus aceratus.</title>
        <authorList>
            <person name="Park H."/>
        </authorList>
    </citation>
    <scope>NUCLEOTIDE SEQUENCE</scope>
    <source>
        <strain evidence="1">DE</strain>
        <tissue evidence="1">Muscle</tissue>
    </source>
</reference>
<gene>
    <name evidence="1" type="ORF">KUDE01_030597</name>
</gene>
<evidence type="ECO:0000313" key="1">
    <source>
        <dbReference type="EMBL" id="KAK1886883.1"/>
    </source>
</evidence>
<comment type="caution">
    <text evidence="1">The sequence shown here is derived from an EMBL/GenBank/DDBJ whole genome shotgun (WGS) entry which is preliminary data.</text>
</comment>
<dbReference type="Proteomes" id="UP001228049">
    <property type="component" value="Unassembled WGS sequence"/>
</dbReference>
<accession>A0AAD9BRD0</accession>
<name>A0AAD9BRD0_DISEL</name>
<dbReference type="AlphaFoldDB" id="A0AAD9BRD0"/>
<sequence>MGGRETRVNKQQDGWTGLSSRRQALLSIAVVTSSESSARISAAPLNTSQGNEWVGSDDCQQWEFGWSDRRPRLKSVQIKEGTAVNKK</sequence>